<dbReference type="Proteomes" id="UP001054945">
    <property type="component" value="Unassembled WGS sequence"/>
</dbReference>
<dbReference type="AlphaFoldDB" id="A0AAV4WM10"/>
<proteinExistence type="predicted"/>
<sequence>MYFASLLSITALSTLKNSSIKQRQLKKHQKKSIQFQSRMNKNKESMMSVQKCCWKMQQNFFRPSVVLTKNRTYSLLLERTLSLRIPSSFVRRSDENWTDFKKRNGELLYS</sequence>
<reference evidence="1 2" key="1">
    <citation type="submission" date="2021-06" db="EMBL/GenBank/DDBJ databases">
        <title>Caerostris extrusa draft genome.</title>
        <authorList>
            <person name="Kono N."/>
            <person name="Arakawa K."/>
        </authorList>
    </citation>
    <scope>NUCLEOTIDE SEQUENCE [LARGE SCALE GENOMIC DNA]</scope>
</reference>
<protein>
    <submittedName>
        <fullName evidence="1">Uncharacterized protein</fullName>
    </submittedName>
</protein>
<organism evidence="1 2">
    <name type="scientific">Caerostris extrusa</name>
    <name type="common">Bark spider</name>
    <name type="synonym">Caerostris bankana</name>
    <dbReference type="NCBI Taxonomy" id="172846"/>
    <lineage>
        <taxon>Eukaryota</taxon>
        <taxon>Metazoa</taxon>
        <taxon>Ecdysozoa</taxon>
        <taxon>Arthropoda</taxon>
        <taxon>Chelicerata</taxon>
        <taxon>Arachnida</taxon>
        <taxon>Araneae</taxon>
        <taxon>Araneomorphae</taxon>
        <taxon>Entelegynae</taxon>
        <taxon>Araneoidea</taxon>
        <taxon>Araneidae</taxon>
        <taxon>Caerostris</taxon>
    </lineage>
</organism>
<accession>A0AAV4WM10</accession>
<name>A0AAV4WM10_CAEEX</name>
<evidence type="ECO:0000313" key="2">
    <source>
        <dbReference type="Proteomes" id="UP001054945"/>
    </source>
</evidence>
<keyword evidence="2" id="KW-1185">Reference proteome</keyword>
<gene>
    <name evidence="1" type="ORF">CEXT_499631</name>
</gene>
<comment type="caution">
    <text evidence="1">The sequence shown here is derived from an EMBL/GenBank/DDBJ whole genome shotgun (WGS) entry which is preliminary data.</text>
</comment>
<evidence type="ECO:0000313" key="1">
    <source>
        <dbReference type="EMBL" id="GIY82563.1"/>
    </source>
</evidence>
<dbReference type="EMBL" id="BPLR01016256">
    <property type="protein sequence ID" value="GIY82563.1"/>
    <property type="molecule type" value="Genomic_DNA"/>
</dbReference>